<comment type="caution">
    <text evidence="2">The sequence shown here is derived from an EMBL/GenBank/DDBJ whole genome shotgun (WGS) entry which is preliminary data.</text>
</comment>
<evidence type="ECO:0000256" key="1">
    <source>
        <dbReference type="SAM" id="MobiDB-lite"/>
    </source>
</evidence>
<gene>
    <name evidence="2" type="ORF">DQ392_04750</name>
</gene>
<proteinExistence type="predicted"/>
<keyword evidence="3" id="KW-1185">Reference proteome</keyword>
<dbReference type="Proteomes" id="UP000253507">
    <property type="component" value="Unassembled WGS sequence"/>
</dbReference>
<reference evidence="2 3" key="1">
    <citation type="submission" date="2018-06" db="EMBL/GenBank/DDBJ databases">
        <title>Streptomyces reniochalinae sp. nov. and Streptomyces diacarnus sp. nov. from marine sponges.</title>
        <authorList>
            <person name="Li L."/>
        </authorList>
    </citation>
    <scope>NUCLEOTIDE SEQUENCE [LARGE SCALE GENOMIC DNA]</scope>
    <source>
        <strain evidence="2 3">LHW50302</strain>
    </source>
</reference>
<feature type="region of interest" description="Disordered" evidence="1">
    <location>
        <begin position="1"/>
        <end position="29"/>
    </location>
</feature>
<dbReference type="OrthoDB" id="5526311at2"/>
<evidence type="ECO:0000313" key="2">
    <source>
        <dbReference type="EMBL" id="RCG23236.1"/>
    </source>
</evidence>
<dbReference type="RefSeq" id="WP_114014203.1">
    <property type="nucleotide sequence ID" value="NZ_QOIM01000023.1"/>
</dbReference>
<protein>
    <submittedName>
        <fullName evidence="2">Uncharacterized protein</fullName>
    </submittedName>
</protein>
<dbReference type="AlphaFoldDB" id="A0A367EYJ9"/>
<dbReference type="EMBL" id="QOIM01000023">
    <property type="protein sequence ID" value="RCG23236.1"/>
    <property type="molecule type" value="Genomic_DNA"/>
</dbReference>
<name>A0A367EYJ9_9ACTN</name>
<evidence type="ECO:0000313" key="3">
    <source>
        <dbReference type="Proteomes" id="UP000253507"/>
    </source>
</evidence>
<accession>A0A367EYJ9</accession>
<organism evidence="2 3">
    <name type="scientific">Streptomyces reniochalinae</name>
    <dbReference type="NCBI Taxonomy" id="2250578"/>
    <lineage>
        <taxon>Bacteria</taxon>
        <taxon>Bacillati</taxon>
        <taxon>Actinomycetota</taxon>
        <taxon>Actinomycetes</taxon>
        <taxon>Kitasatosporales</taxon>
        <taxon>Streptomycetaceae</taxon>
        <taxon>Streptomyces</taxon>
    </lineage>
</organism>
<sequence length="108" mass="11675">METGHSYADEGSYRSQRRTTVRGTAYVTTARGGRTGLSFTGEADPGTSYRLTVGSRSRTVTGRALMSGEPLSFSLPRGRVVPVTLTRAHPAHPGEDLKARVRRLTLTP</sequence>